<dbReference type="Proteomes" id="UP000462212">
    <property type="component" value="Unassembled WGS sequence"/>
</dbReference>
<dbReference type="Pfam" id="PF02002">
    <property type="entry name" value="TFIIE_alpha"/>
    <property type="match status" value="1"/>
</dbReference>
<proteinExistence type="predicted"/>
<evidence type="ECO:0000256" key="1">
    <source>
        <dbReference type="ARBA" id="ARBA00023015"/>
    </source>
</evidence>
<feature type="region of interest" description="Disordered" evidence="3">
    <location>
        <begin position="299"/>
        <end position="321"/>
    </location>
</feature>
<dbReference type="OrthoDB" id="361102at2759"/>
<evidence type="ECO:0000256" key="3">
    <source>
        <dbReference type="SAM" id="MobiDB-lite"/>
    </source>
</evidence>
<name>A0A8H8RHI4_9HELO</name>
<evidence type="ECO:0000256" key="2">
    <source>
        <dbReference type="ARBA" id="ARBA00023163"/>
    </source>
</evidence>
<evidence type="ECO:0000313" key="5">
    <source>
        <dbReference type="EMBL" id="TVY34936.1"/>
    </source>
</evidence>
<evidence type="ECO:0000259" key="4">
    <source>
        <dbReference type="PROSITE" id="PS51344"/>
    </source>
</evidence>
<feature type="domain" description="HTH TFE/IIEalpha-type" evidence="4">
    <location>
        <begin position="4"/>
        <end position="103"/>
    </location>
</feature>
<dbReference type="EMBL" id="QGMJ01000582">
    <property type="protein sequence ID" value="TVY34936.1"/>
    <property type="molecule type" value="Genomic_DNA"/>
</dbReference>
<reference evidence="5 6" key="1">
    <citation type="submission" date="2018-05" db="EMBL/GenBank/DDBJ databases">
        <title>Genome sequencing and assembly of the regulated plant pathogen Lachnellula willkommii and related sister species for the development of diagnostic species identification markers.</title>
        <authorList>
            <person name="Giroux E."/>
            <person name="Bilodeau G."/>
        </authorList>
    </citation>
    <scope>NUCLEOTIDE SEQUENCE [LARGE SCALE GENOMIC DNA]</scope>
    <source>
        <strain evidence="5 6">CBS 197.66</strain>
    </source>
</reference>
<protein>
    <submittedName>
        <fullName evidence="5">Transcription initiation factor IIE subunit alpha</fullName>
    </submittedName>
</protein>
<feature type="region of interest" description="Disordered" evidence="3">
    <location>
        <begin position="337"/>
        <end position="451"/>
    </location>
</feature>
<dbReference type="SMART" id="SM00531">
    <property type="entry name" value="TFIIE"/>
    <property type="match status" value="1"/>
</dbReference>
<comment type="caution">
    <text evidence="5">The sequence shown here is derived from an EMBL/GenBank/DDBJ whole genome shotgun (WGS) entry which is preliminary data.</text>
</comment>
<dbReference type="PANTHER" id="PTHR13097">
    <property type="entry name" value="TRANSCRIPTION INITIATION FACTOR IIE, ALPHA SUBUNIT"/>
    <property type="match status" value="1"/>
</dbReference>
<evidence type="ECO:0000313" key="6">
    <source>
        <dbReference type="Proteomes" id="UP000462212"/>
    </source>
</evidence>
<dbReference type="PANTHER" id="PTHR13097:SF7">
    <property type="entry name" value="GENERAL TRANSCRIPTION FACTOR IIE SUBUNIT 1"/>
    <property type="match status" value="1"/>
</dbReference>
<sequence length="451" mass="49812">MDLAQMLVRSCVRSFYDTKHILVIDALIIHSAYVSTEGLTLRDDDMAYLMGMNTKELHKLCGRLKEDRFLAVHTRPELKEGQQRPLNRTYYYIDYRATIDAIKWRVYLIDKQVQGNTVPEMERKEFFCPRCKSEWTQMEVLDKYGPQGFLCHRCDYILEQHDPNSNSRGGHEQSTKLNAQFKFITDLLPKIDGVVVPENTFEQALASARKVNRDETNPAYETAPLDAAVERPTAVRGMANVAPQTISVTLTASEGPTDADIAAEKARKEKTAHQNALPVHFTHSTISGEQVRFNGDTAALSSQPREPDKKDIGFDTPSANGDVEGIDDYFAQLKAAQAKEAEQEKEEEFETDEEEEDFEDVIPGTGSGVGTPSSSVGGEVKPTSAPYASGLTGVLKKGGSASGSGTSTGVTSPVTGPGTPEDGRPPKRVRIEEPVVKDEEESEEDVEFEDV</sequence>
<dbReference type="PROSITE" id="PS51344">
    <property type="entry name" value="HTH_TFE_IIE"/>
    <property type="match status" value="1"/>
</dbReference>
<accession>A0A8H8RHI4</accession>
<keyword evidence="1" id="KW-0805">Transcription regulation</keyword>
<feature type="compositionally biased region" description="Basic and acidic residues" evidence="3">
    <location>
        <begin position="421"/>
        <end position="437"/>
    </location>
</feature>
<feature type="compositionally biased region" description="Acidic residues" evidence="3">
    <location>
        <begin position="343"/>
        <end position="360"/>
    </location>
</feature>
<dbReference type="InterPro" id="IPR017919">
    <property type="entry name" value="TFIIE/TFIIEa_HTH"/>
</dbReference>
<dbReference type="InterPro" id="IPR039997">
    <property type="entry name" value="TFE"/>
</dbReference>
<dbReference type="GO" id="GO:0005673">
    <property type="term" value="C:transcription factor TFIIE complex"/>
    <property type="evidence" value="ECO:0007669"/>
    <property type="project" value="TreeGrafter"/>
</dbReference>
<keyword evidence="6" id="KW-1185">Reference proteome</keyword>
<keyword evidence="2" id="KW-0804">Transcription</keyword>
<dbReference type="InterPro" id="IPR002853">
    <property type="entry name" value="TFIIE_asu"/>
</dbReference>
<dbReference type="AlphaFoldDB" id="A0A8H8RHI4"/>
<gene>
    <name evidence="5" type="primary">tfa1</name>
    <name evidence="5" type="ORF">LSUB1_G005900</name>
</gene>
<dbReference type="GO" id="GO:0006367">
    <property type="term" value="P:transcription initiation at RNA polymerase II promoter"/>
    <property type="evidence" value="ECO:0007669"/>
    <property type="project" value="InterPro"/>
</dbReference>
<feature type="compositionally biased region" description="Low complexity" evidence="3">
    <location>
        <begin position="403"/>
        <end position="420"/>
    </location>
</feature>
<dbReference type="InterPro" id="IPR024550">
    <property type="entry name" value="TFIIEa/SarR/Rpc3_HTH_dom"/>
</dbReference>
<organism evidence="5 6">
    <name type="scientific">Lachnellula subtilissima</name>
    <dbReference type="NCBI Taxonomy" id="602034"/>
    <lineage>
        <taxon>Eukaryota</taxon>
        <taxon>Fungi</taxon>
        <taxon>Dikarya</taxon>
        <taxon>Ascomycota</taxon>
        <taxon>Pezizomycotina</taxon>
        <taxon>Leotiomycetes</taxon>
        <taxon>Helotiales</taxon>
        <taxon>Lachnaceae</taxon>
        <taxon>Lachnellula</taxon>
    </lineage>
</organism>
<feature type="compositionally biased region" description="Acidic residues" evidence="3">
    <location>
        <begin position="438"/>
        <end position="451"/>
    </location>
</feature>